<dbReference type="EMBL" id="CP093379">
    <property type="protein sequence ID" value="UNM95156.1"/>
    <property type="molecule type" value="Genomic_DNA"/>
</dbReference>
<dbReference type="GO" id="GO:0003887">
    <property type="term" value="F:DNA-directed DNA polymerase activity"/>
    <property type="evidence" value="ECO:0007669"/>
    <property type="project" value="UniProtKB-EC"/>
</dbReference>
<evidence type="ECO:0000313" key="19">
    <source>
        <dbReference type="Proteomes" id="UP000829542"/>
    </source>
</evidence>
<protein>
    <recommendedName>
        <fullName evidence="4 16">DNA polymerase III subunit epsilon</fullName>
        <ecNumber evidence="3 16">2.7.7.7</ecNumber>
    </recommendedName>
</protein>
<dbReference type="RefSeq" id="WP_242147132.1">
    <property type="nucleotide sequence ID" value="NZ_CP093379.1"/>
</dbReference>
<evidence type="ECO:0000256" key="16">
    <source>
        <dbReference type="RuleBase" id="RU364087"/>
    </source>
</evidence>
<keyword evidence="19" id="KW-1185">Reference proteome</keyword>
<gene>
    <name evidence="16 18" type="primary">dnaQ</name>
    <name evidence="18" type="ORF">MMG00_07905</name>
</gene>
<comment type="cofactor">
    <cofactor evidence="2 16">
        <name>Mg(2+)</name>
        <dbReference type="ChEBI" id="CHEBI:18420"/>
    </cofactor>
</comment>
<dbReference type="NCBIfam" id="TIGR00573">
    <property type="entry name" value="dnaq"/>
    <property type="match status" value="1"/>
</dbReference>
<dbReference type="InterPro" id="IPR006054">
    <property type="entry name" value="DnaQ"/>
</dbReference>
<dbReference type="NCBIfam" id="NF004316">
    <property type="entry name" value="PRK05711.1"/>
    <property type="match status" value="1"/>
</dbReference>
<keyword evidence="13 16" id="KW-0239">DNA-directed DNA polymerase</keyword>
<keyword evidence="10 16" id="KW-0378">Hydrolase</keyword>
<name>A0ABY3WX21_9GAMM</name>
<feature type="domain" description="Exonuclease" evidence="17">
    <location>
        <begin position="3"/>
        <end position="174"/>
    </location>
</feature>
<evidence type="ECO:0000256" key="4">
    <source>
        <dbReference type="ARBA" id="ARBA00020352"/>
    </source>
</evidence>
<keyword evidence="9 16" id="KW-0479">Metal-binding</keyword>
<evidence type="ECO:0000256" key="15">
    <source>
        <dbReference type="ARBA" id="ARBA00049244"/>
    </source>
</evidence>
<evidence type="ECO:0000256" key="8">
    <source>
        <dbReference type="ARBA" id="ARBA00022722"/>
    </source>
</evidence>
<evidence type="ECO:0000256" key="6">
    <source>
        <dbReference type="ARBA" id="ARBA00022695"/>
    </source>
</evidence>
<dbReference type="Proteomes" id="UP000829542">
    <property type="component" value="Chromosome"/>
</dbReference>
<keyword evidence="6 16" id="KW-0548">Nucleotidyltransferase</keyword>
<dbReference type="SMART" id="SM00479">
    <property type="entry name" value="EXOIII"/>
    <property type="match status" value="1"/>
</dbReference>
<evidence type="ECO:0000256" key="12">
    <source>
        <dbReference type="ARBA" id="ARBA00022842"/>
    </source>
</evidence>
<evidence type="ECO:0000256" key="1">
    <source>
        <dbReference type="ARBA" id="ARBA00001936"/>
    </source>
</evidence>
<evidence type="ECO:0000259" key="17">
    <source>
        <dbReference type="SMART" id="SM00479"/>
    </source>
</evidence>
<keyword evidence="7 16" id="KW-0235">DNA replication</keyword>
<reference evidence="18 19" key="1">
    <citation type="submission" date="2022-03" db="EMBL/GenBank/DDBJ databases">
        <title>Ignatzschineria rhizosphaerae HR5S32.</title>
        <authorList>
            <person name="Sun J.Q."/>
            <person name="Feng J.Y."/>
        </authorList>
    </citation>
    <scope>NUCLEOTIDE SEQUENCE [LARGE SCALE GENOMIC DNA]</scope>
    <source>
        <strain evidence="18 19">HR5S32</strain>
    </source>
</reference>
<dbReference type="InterPro" id="IPR036397">
    <property type="entry name" value="RNaseH_sf"/>
</dbReference>
<keyword evidence="14 16" id="KW-0464">Manganese</keyword>
<evidence type="ECO:0000256" key="2">
    <source>
        <dbReference type="ARBA" id="ARBA00001946"/>
    </source>
</evidence>
<evidence type="ECO:0000256" key="7">
    <source>
        <dbReference type="ARBA" id="ARBA00022705"/>
    </source>
</evidence>
<evidence type="ECO:0000256" key="13">
    <source>
        <dbReference type="ARBA" id="ARBA00022932"/>
    </source>
</evidence>
<accession>A0ABY3WX21</accession>
<comment type="function">
    <text evidence="16">DNA polymerase III is a complex, multichain enzyme responsible for most of the replicative synthesis in bacteria. The epsilon subunit contain the editing function and is a proofreading 3'-5' exonuclease.</text>
</comment>
<evidence type="ECO:0000256" key="14">
    <source>
        <dbReference type="ARBA" id="ARBA00023211"/>
    </source>
</evidence>
<dbReference type="InterPro" id="IPR013520">
    <property type="entry name" value="Ribonucl_H"/>
</dbReference>
<dbReference type="InterPro" id="IPR006309">
    <property type="entry name" value="DnaQ_proteo"/>
</dbReference>
<keyword evidence="12 16" id="KW-0460">Magnesium</keyword>
<comment type="catalytic activity">
    <reaction evidence="15 16">
        <text>DNA(n) + a 2'-deoxyribonucleoside 5'-triphosphate = DNA(n+1) + diphosphate</text>
        <dbReference type="Rhea" id="RHEA:22508"/>
        <dbReference type="Rhea" id="RHEA-COMP:17339"/>
        <dbReference type="Rhea" id="RHEA-COMP:17340"/>
        <dbReference type="ChEBI" id="CHEBI:33019"/>
        <dbReference type="ChEBI" id="CHEBI:61560"/>
        <dbReference type="ChEBI" id="CHEBI:173112"/>
        <dbReference type="EC" id="2.7.7.7"/>
    </reaction>
</comment>
<dbReference type="CDD" id="cd06131">
    <property type="entry name" value="DNA_pol_III_epsilon_Ecoli_like"/>
    <property type="match status" value="1"/>
</dbReference>
<evidence type="ECO:0000256" key="9">
    <source>
        <dbReference type="ARBA" id="ARBA00022723"/>
    </source>
</evidence>
<dbReference type="Gene3D" id="3.30.420.10">
    <property type="entry name" value="Ribonuclease H-like superfamily/Ribonuclease H"/>
    <property type="match status" value="1"/>
</dbReference>
<keyword evidence="5 16" id="KW-0808">Transferase</keyword>
<dbReference type="PANTHER" id="PTHR30231">
    <property type="entry name" value="DNA POLYMERASE III SUBUNIT EPSILON"/>
    <property type="match status" value="1"/>
</dbReference>
<organism evidence="18 19">
    <name type="scientific">Ignatzschineria rhizosphaerae</name>
    <dbReference type="NCBI Taxonomy" id="2923279"/>
    <lineage>
        <taxon>Bacteria</taxon>
        <taxon>Pseudomonadati</taxon>
        <taxon>Pseudomonadota</taxon>
        <taxon>Gammaproteobacteria</taxon>
        <taxon>Cardiobacteriales</taxon>
        <taxon>Ignatzschineriaceae</taxon>
        <taxon>Ignatzschineria</taxon>
    </lineage>
</organism>
<proteinExistence type="predicted"/>
<evidence type="ECO:0000256" key="5">
    <source>
        <dbReference type="ARBA" id="ARBA00022679"/>
    </source>
</evidence>
<evidence type="ECO:0000256" key="11">
    <source>
        <dbReference type="ARBA" id="ARBA00022839"/>
    </source>
</evidence>
<comment type="subunit">
    <text evidence="16">DNA polymerase III contains a core (composed of alpha, epsilon and theta chains) that associates with a tau subunit. This core dimerizes to form the POLIII' complex. PolIII' associates with the gamma complex (composed of gamma, delta, delta', psi and chi chains) and with the beta chain to form the complete DNA polymerase III complex.</text>
</comment>
<dbReference type="NCBIfam" id="TIGR01406">
    <property type="entry name" value="dnaQ_proteo"/>
    <property type="match status" value="1"/>
</dbReference>
<evidence type="ECO:0000313" key="18">
    <source>
        <dbReference type="EMBL" id="UNM95156.1"/>
    </source>
</evidence>
<evidence type="ECO:0000256" key="3">
    <source>
        <dbReference type="ARBA" id="ARBA00012417"/>
    </source>
</evidence>
<comment type="cofactor">
    <cofactor evidence="1 16">
        <name>Mn(2+)</name>
        <dbReference type="ChEBI" id="CHEBI:29035"/>
    </cofactor>
</comment>
<dbReference type="PANTHER" id="PTHR30231:SF41">
    <property type="entry name" value="DNA POLYMERASE III SUBUNIT EPSILON"/>
    <property type="match status" value="1"/>
</dbReference>
<dbReference type="SUPFAM" id="SSF53098">
    <property type="entry name" value="Ribonuclease H-like"/>
    <property type="match status" value="1"/>
</dbReference>
<dbReference type="Pfam" id="PF00929">
    <property type="entry name" value="RNase_T"/>
    <property type="match status" value="1"/>
</dbReference>
<keyword evidence="11 16" id="KW-0269">Exonuclease</keyword>
<evidence type="ECO:0000256" key="10">
    <source>
        <dbReference type="ARBA" id="ARBA00022801"/>
    </source>
</evidence>
<keyword evidence="8 16" id="KW-0540">Nuclease</keyword>
<sequence>MSRQIVLDTETTGFDYDKGDRIVEIGCIEMINREITDNHFHVYINPERSMPIEAFNVHGLSEEFLSDKPLFAEVGQKFLDYIDGADLIIHNAGFDVPFLNYELAQMGLPPVTDRSEVIDTLKMAREIYPGQRNTLDALCRRLGVDNSRRELHGALLDSELLAQVYLNMTGGQESFFDAFETATHNQETQSAKNAALLASNSQIKRRVCYANEEELTIHQAFLEKFKN</sequence>
<dbReference type="InterPro" id="IPR012337">
    <property type="entry name" value="RNaseH-like_sf"/>
</dbReference>
<dbReference type="EC" id="2.7.7.7" evidence="3 16"/>